<evidence type="ECO:0000259" key="10">
    <source>
        <dbReference type="PROSITE" id="PS50822"/>
    </source>
</evidence>
<dbReference type="Pfam" id="PF02170">
    <property type="entry name" value="PAZ"/>
    <property type="match status" value="1"/>
</dbReference>
<keyword evidence="5" id="KW-0694">RNA-binding</keyword>
<dbReference type="InterPro" id="IPR012337">
    <property type="entry name" value="RNaseH-like_sf"/>
</dbReference>
<dbReference type="InParanoid" id="A0A067RW77"/>
<dbReference type="AlphaFoldDB" id="A0A067RW77"/>
<evidence type="ECO:0000256" key="2">
    <source>
        <dbReference type="ARBA" id="ARBA00022473"/>
    </source>
</evidence>
<keyword evidence="6" id="KW-0943">RNA-mediated gene silencing</keyword>
<dbReference type="PANTHER" id="PTHR22891">
    <property type="entry name" value="EUKARYOTIC TRANSLATION INITIATION FACTOR 2C"/>
    <property type="match status" value="1"/>
</dbReference>
<dbReference type="CDD" id="cd02845">
    <property type="entry name" value="PAZ_piwi_like"/>
    <property type="match status" value="1"/>
</dbReference>
<dbReference type="InterPro" id="IPR003100">
    <property type="entry name" value="PAZ_dom"/>
</dbReference>
<evidence type="ECO:0000256" key="1">
    <source>
        <dbReference type="ARBA" id="ARBA00004496"/>
    </source>
</evidence>
<dbReference type="GO" id="GO:0140965">
    <property type="term" value="P:secondary piRNA processing"/>
    <property type="evidence" value="ECO:0007669"/>
    <property type="project" value="UniProtKB-ARBA"/>
</dbReference>
<dbReference type="Gene3D" id="3.40.50.2300">
    <property type="match status" value="1"/>
</dbReference>
<feature type="compositionally biased region" description="Polar residues" evidence="8">
    <location>
        <begin position="44"/>
        <end position="55"/>
    </location>
</feature>
<comment type="similarity">
    <text evidence="7">Belongs to the argonaute family. Piwi subfamily.</text>
</comment>
<dbReference type="OMA" id="ECIYQPS"/>
<dbReference type="PROSITE" id="PS50822">
    <property type="entry name" value="PIWI"/>
    <property type="match status" value="1"/>
</dbReference>
<proteinExistence type="inferred from homology"/>
<dbReference type="FunCoup" id="A0A067RW77">
    <property type="interactions" value="16"/>
</dbReference>
<dbReference type="GO" id="GO:0005737">
    <property type="term" value="C:cytoplasm"/>
    <property type="evidence" value="ECO:0007669"/>
    <property type="project" value="UniProtKB-SubCell"/>
</dbReference>
<dbReference type="FunFam" id="2.170.260.10:FF:000003">
    <property type="entry name" value="Piwi-like RNA-mediated gene silencing 2"/>
    <property type="match status" value="1"/>
</dbReference>
<dbReference type="PROSITE" id="PS50821">
    <property type="entry name" value="PAZ"/>
    <property type="match status" value="1"/>
</dbReference>
<comment type="subcellular location">
    <subcellularLocation>
        <location evidence="1">Cytoplasm</location>
    </subcellularLocation>
</comment>
<dbReference type="Proteomes" id="UP000027135">
    <property type="component" value="Unassembled WGS sequence"/>
</dbReference>
<dbReference type="eggNOG" id="KOG1042">
    <property type="taxonomic scope" value="Eukaryota"/>
</dbReference>
<dbReference type="InterPro" id="IPR036085">
    <property type="entry name" value="PAZ_dom_sf"/>
</dbReference>
<dbReference type="CDD" id="cd04658">
    <property type="entry name" value="Piwi_piwi-like_Euk"/>
    <property type="match status" value="1"/>
</dbReference>
<evidence type="ECO:0000256" key="4">
    <source>
        <dbReference type="ARBA" id="ARBA00022782"/>
    </source>
</evidence>
<feature type="domain" description="PAZ" evidence="9">
    <location>
        <begin position="372"/>
        <end position="482"/>
    </location>
</feature>
<dbReference type="GO" id="GO:0030154">
    <property type="term" value="P:cell differentiation"/>
    <property type="evidence" value="ECO:0007669"/>
    <property type="project" value="UniProtKB-KW"/>
</dbReference>
<dbReference type="InterPro" id="IPR036397">
    <property type="entry name" value="RNaseH_sf"/>
</dbReference>
<feature type="domain" description="Piwi" evidence="10">
    <location>
        <begin position="648"/>
        <end position="936"/>
    </location>
</feature>
<evidence type="ECO:0000256" key="7">
    <source>
        <dbReference type="ARBA" id="ARBA00038291"/>
    </source>
</evidence>
<dbReference type="OrthoDB" id="445936at2759"/>
<dbReference type="STRING" id="136037.A0A067RW77"/>
<sequence>MIQVEVLERERREYLYKTSKMEHEELQPLGRARGRTRCGILSSPGTQKLQSGVQEENSKPLGKCRGRAKRPDVLVHGIPVRQPHHTVTGIPLLTSPTMKVAALKYTKTDRDEEKEMELEPTKVNEGDAHTSIFARSFKVEKGLAAMGIDDVKISPKVQMCGKSMEQVGDASEHEKMQKGPSWAVEPIVWTKPKGMVDKKGTTGQVVSLHANYFKLPTVTNWQLYQYRVDFQPEEDRNAIKKKMVRDNKEKLGGYLFDGSVLFTSQKYHPDPMVIFSNRPSDGAKVLITIRGVGIVTCGDYHYVHIFNLLMRRCLDNLNLQLVGRHYFDSSARITLNKHQLEIWPGYVTSIRQHESEMLLCTEITHKVMRKDTAYNLLRTFYNSDPSDYQRLFKHEILGSIVLTDYNNRTYRVDDVDFSVNPSSTFEWNGKKASYAEYFFKKYDLKISDGSQPMLVSMPKQHERQRGRDTPIYLVPELCRMTGLSEQMRTNFPLMRDLADCTRLVPSQRMERLQHFNRRLKTNNVISEELKSWNMEMSDRLMTLSGRIMPHEKIILGTQVKCDAGPLSDWTRELRSHAMLVSQEVTSWVVIVPRHLSKPAREFESMLRRAAYSMELRLPIPTYKELPDDRLATYVQGIESALLSCNPKLIFVVLPNNRLDRYSVIKKKCCVDCPVPTQLILHKTLINKNVKSVASKVAIQINCKIGGAPWTVEIPLQGLMVVGYDVYHDSLQQGMSIGALVASLDKPMSRYFSAISFHRTGEELSNELSVNICKALQKYREYNHGYLPQRIVLYRDGVGEGQIPYVYEHEVAILKARLAKIYGENEYKLGFIIVTKRINTRLFYNGNNPPPGTVVDDVITLPERFDFFLVSQSVRQGTVSPTSYNVISDNLELGPDKIQRLTYKLTHLYFNWSGTVRVPAPCQYAHKLAYLVGQAIHKVPSTQLEDTLYFL</sequence>
<dbReference type="Pfam" id="PF02171">
    <property type="entry name" value="Piwi"/>
    <property type="match status" value="1"/>
</dbReference>
<protein>
    <submittedName>
        <fullName evidence="11">Protein piwi</fullName>
    </submittedName>
</protein>
<keyword evidence="12" id="KW-1185">Reference proteome</keyword>
<organism evidence="11 12">
    <name type="scientific">Zootermopsis nevadensis</name>
    <name type="common">Dampwood termite</name>
    <dbReference type="NCBI Taxonomy" id="136037"/>
    <lineage>
        <taxon>Eukaryota</taxon>
        <taxon>Metazoa</taxon>
        <taxon>Ecdysozoa</taxon>
        <taxon>Arthropoda</taxon>
        <taxon>Hexapoda</taxon>
        <taxon>Insecta</taxon>
        <taxon>Pterygota</taxon>
        <taxon>Neoptera</taxon>
        <taxon>Polyneoptera</taxon>
        <taxon>Dictyoptera</taxon>
        <taxon>Blattodea</taxon>
        <taxon>Blattoidea</taxon>
        <taxon>Termitoidae</taxon>
        <taxon>Termopsidae</taxon>
        <taxon>Zootermopsis</taxon>
    </lineage>
</organism>
<evidence type="ECO:0000256" key="6">
    <source>
        <dbReference type="ARBA" id="ARBA00023158"/>
    </source>
</evidence>
<evidence type="ECO:0000313" key="12">
    <source>
        <dbReference type="Proteomes" id="UP000027135"/>
    </source>
</evidence>
<keyword evidence="4" id="KW-0221">Differentiation</keyword>
<dbReference type="EMBL" id="KK852427">
    <property type="protein sequence ID" value="KDR24114.1"/>
    <property type="molecule type" value="Genomic_DNA"/>
</dbReference>
<evidence type="ECO:0000256" key="8">
    <source>
        <dbReference type="SAM" id="MobiDB-lite"/>
    </source>
</evidence>
<evidence type="ECO:0000256" key="3">
    <source>
        <dbReference type="ARBA" id="ARBA00022490"/>
    </source>
</evidence>
<evidence type="ECO:0000256" key="5">
    <source>
        <dbReference type="ARBA" id="ARBA00022884"/>
    </source>
</evidence>
<feature type="region of interest" description="Disordered" evidence="8">
    <location>
        <begin position="44"/>
        <end position="66"/>
    </location>
</feature>
<keyword evidence="2" id="KW-0217">Developmental protein</keyword>
<dbReference type="GO" id="GO:0003723">
    <property type="term" value="F:RNA binding"/>
    <property type="evidence" value="ECO:0007669"/>
    <property type="project" value="UniProtKB-KW"/>
</dbReference>
<dbReference type="SUPFAM" id="SSF101690">
    <property type="entry name" value="PAZ domain"/>
    <property type="match status" value="1"/>
</dbReference>
<dbReference type="Gene3D" id="3.30.420.10">
    <property type="entry name" value="Ribonuclease H-like superfamily/Ribonuclease H"/>
    <property type="match status" value="1"/>
</dbReference>
<dbReference type="InterPro" id="IPR003165">
    <property type="entry name" value="Piwi"/>
</dbReference>
<keyword evidence="3" id="KW-0963">Cytoplasm</keyword>
<name>A0A067RW77_ZOONE</name>
<dbReference type="Pfam" id="PF08699">
    <property type="entry name" value="ArgoL1"/>
    <property type="match status" value="1"/>
</dbReference>
<accession>A0A067RW77</accession>
<dbReference type="SMART" id="SM00949">
    <property type="entry name" value="PAZ"/>
    <property type="match status" value="1"/>
</dbReference>
<dbReference type="SMART" id="SM00950">
    <property type="entry name" value="Piwi"/>
    <property type="match status" value="1"/>
</dbReference>
<dbReference type="SUPFAM" id="SSF53098">
    <property type="entry name" value="Ribonuclease H-like"/>
    <property type="match status" value="1"/>
</dbReference>
<dbReference type="Gene3D" id="2.170.260.10">
    <property type="entry name" value="paz domain"/>
    <property type="match status" value="1"/>
</dbReference>
<dbReference type="FunFam" id="3.30.420.10:FF:000014">
    <property type="entry name" value="Piwi-like RNA-mediated gene silencing 1"/>
    <property type="match status" value="1"/>
</dbReference>
<reference evidence="11 12" key="1">
    <citation type="journal article" date="2014" name="Nat. Commun.">
        <title>Molecular traces of alternative social organization in a termite genome.</title>
        <authorList>
            <person name="Terrapon N."/>
            <person name="Li C."/>
            <person name="Robertson H.M."/>
            <person name="Ji L."/>
            <person name="Meng X."/>
            <person name="Booth W."/>
            <person name="Chen Z."/>
            <person name="Childers C.P."/>
            <person name="Glastad K.M."/>
            <person name="Gokhale K."/>
            <person name="Gowin J."/>
            <person name="Gronenberg W."/>
            <person name="Hermansen R.A."/>
            <person name="Hu H."/>
            <person name="Hunt B.G."/>
            <person name="Huylmans A.K."/>
            <person name="Khalil S.M."/>
            <person name="Mitchell R.D."/>
            <person name="Munoz-Torres M.C."/>
            <person name="Mustard J.A."/>
            <person name="Pan H."/>
            <person name="Reese J.T."/>
            <person name="Scharf M.E."/>
            <person name="Sun F."/>
            <person name="Vogel H."/>
            <person name="Xiao J."/>
            <person name="Yang W."/>
            <person name="Yang Z."/>
            <person name="Yang Z."/>
            <person name="Zhou J."/>
            <person name="Zhu J."/>
            <person name="Brent C.S."/>
            <person name="Elsik C.G."/>
            <person name="Goodisman M.A."/>
            <person name="Liberles D.A."/>
            <person name="Roe R.M."/>
            <person name="Vargo E.L."/>
            <person name="Vilcinskas A."/>
            <person name="Wang J."/>
            <person name="Bornberg-Bauer E."/>
            <person name="Korb J."/>
            <person name="Zhang G."/>
            <person name="Liebig J."/>
        </authorList>
    </citation>
    <scope>NUCLEOTIDE SEQUENCE [LARGE SCALE GENOMIC DNA]</scope>
    <source>
        <tissue evidence="11">Whole organism</tissue>
    </source>
</reference>
<gene>
    <name evidence="11" type="ORF">L798_03769</name>
</gene>
<evidence type="ECO:0000259" key="9">
    <source>
        <dbReference type="PROSITE" id="PS50821"/>
    </source>
</evidence>
<dbReference type="Pfam" id="PF23278">
    <property type="entry name" value="Piwi_N"/>
    <property type="match status" value="1"/>
</dbReference>
<evidence type="ECO:0000313" key="11">
    <source>
        <dbReference type="EMBL" id="KDR24114.1"/>
    </source>
</evidence>
<dbReference type="InterPro" id="IPR014811">
    <property type="entry name" value="ArgoL1"/>
</dbReference>